<dbReference type="EMBL" id="FOZV01000004">
    <property type="protein sequence ID" value="SFS69743.1"/>
    <property type="molecule type" value="Genomic_DNA"/>
</dbReference>
<dbReference type="RefSeq" id="WP_092309836.1">
    <property type="nucleotide sequence ID" value="NZ_FOZV01000004.1"/>
</dbReference>
<sequence>MAEDRTQQGPTGGVAPHLTIPSRGGQAAVEFYQRAFGAEVLRTMPAEDGERLMHAHLRINGGSVMLHDEFPEMNGEQDIVPKGVVLHLQVDDADEWWNRAIVAGAVPVYPLADQFWGDRYGQLRDPFGHSWSIGATIRKG</sequence>
<name>A0A1I6RYG0_9CAUL</name>
<dbReference type="PANTHER" id="PTHR34109">
    <property type="entry name" value="BNAUNNG04460D PROTEIN-RELATED"/>
    <property type="match status" value="1"/>
</dbReference>
<dbReference type="SUPFAM" id="SSF54593">
    <property type="entry name" value="Glyoxalase/Bleomycin resistance protein/Dihydroxybiphenyl dioxygenase"/>
    <property type="match status" value="1"/>
</dbReference>
<evidence type="ECO:0000256" key="1">
    <source>
        <dbReference type="SAM" id="MobiDB-lite"/>
    </source>
</evidence>
<dbReference type="Proteomes" id="UP000198788">
    <property type="component" value="Unassembled WGS sequence"/>
</dbReference>
<dbReference type="InterPro" id="IPR029068">
    <property type="entry name" value="Glyas_Bleomycin-R_OHBP_Dase"/>
</dbReference>
<dbReference type="PROSITE" id="PS51819">
    <property type="entry name" value="VOC"/>
    <property type="match status" value="1"/>
</dbReference>
<evidence type="ECO:0000313" key="4">
    <source>
        <dbReference type="Proteomes" id="UP000198788"/>
    </source>
</evidence>
<keyword evidence="4" id="KW-1185">Reference proteome</keyword>
<evidence type="ECO:0000313" key="3">
    <source>
        <dbReference type="EMBL" id="SFS69743.1"/>
    </source>
</evidence>
<accession>A0A1I6RYG0</accession>
<gene>
    <name evidence="3" type="ORF">SAMN05192570_2011</name>
</gene>
<feature type="domain" description="VOC" evidence="2">
    <location>
        <begin position="14"/>
        <end position="136"/>
    </location>
</feature>
<dbReference type="InterPro" id="IPR004360">
    <property type="entry name" value="Glyas_Fos-R_dOase_dom"/>
</dbReference>
<dbReference type="PANTHER" id="PTHR34109:SF1">
    <property type="entry name" value="VOC DOMAIN-CONTAINING PROTEIN"/>
    <property type="match status" value="1"/>
</dbReference>
<dbReference type="CDD" id="cd07246">
    <property type="entry name" value="VOC_like"/>
    <property type="match status" value="1"/>
</dbReference>
<organism evidence="3 4">
    <name type="scientific">Brevundimonas viscosa</name>
    <dbReference type="NCBI Taxonomy" id="871741"/>
    <lineage>
        <taxon>Bacteria</taxon>
        <taxon>Pseudomonadati</taxon>
        <taxon>Pseudomonadota</taxon>
        <taxon>Alphaproteobacteria</taxon>
        <taxon>Caulobacterales</taxon>
        <taxon>Caulobacteraceae</taxon>
        <taxon>Brevundimonas</taxon>
    </lineage>
</organism>
<dbReference type="STRING" id="871741.SAMN05192570_2011"/>
<dbReference type="AlphaFoldDB" id="A0A1I6RYG0"/>
<dbReference type="Gene3D" id="3.30.720.110">
    <property type="match status" value="1"/>
</dbReference>
<dbReference type="Gene3D" id="3.30.720.120">
    <property type="match status" value="1"/>
</dbReference>
<dbReference type="Pfam" id="PF00903">
    <property type="entry name" value="Glyoxalase"/>
    <property type="match status" value="1"/>
</dbReference>
<evidence type="ECO:0000259" key="2">
    <source>
        <dbReference type="PROSITE" id="PS51819"/>
    </source>
</evidence>
<dbReference type="InterPro" id="IPR037523">
    <property type="entry name" value="VOC_core"/>
</dbReference>
<feature type="region of interest" description="Disordered" evidence="1">
    <location>
        <begin position="1"/>
        <end position="21"/>
    </location>
</feature>
<protein>
    <submittedName>
        <fullName evidence="3">PhnB protein</fullName>
    </submittedName>
</protein>
<reference evidence="4" key="1">
    <citation type="submission" date="2016-10" db="EMBL/GenBank/DDBJ databases">
        <authorList>
            <person name="Varghese N."/>
            <person name="Submissions S."/>
        </authorList>
    </citation>
    <scope>NUCLEOTIDE SEQUENCE [LARGE SCALE GENOMIC DNA]</scope>
    <source>
        <strain evidence="4">CGMCC 1.10683</strain>
    </source>
</reference>
<proteinExistence type="predicted"/>
<dbReference type="OrthoDB" id="9795306at2"/>